<dbReference type="Pfam" id="PF12502">
    <property type="entry name" value="DUF3710"/>
    <property type="match status" value="1"/>
</dbReference>
<name>A0A939E0Q8_9CORY</name>
<proteinExistence type="predicted"/>
<evidence type="ECO:0000256" key="1">
    <source>
        <dbReference type="SAM" id="MobiDB-lite"/>
    </source>
</evidence>
<gene>
    <name evidence="2" type="ORF">JZY06_01700</name>
</gene>
<dbReference type="RefSeq" id="WP_207117978.1">
    <property type="nucleotide sequence ID" value="NZ_JAFLEQ010000003.1"/>
</dbReference>
<organism evidence="2 3">
    <name type="scientific">Corynebacterium mendelii</name>
    <dbReference type="NCBI Taxonomy" id="2765362"/>
    <lineage>
        <taxon>Bacteria</taxon>
        <taxon>Bacillati</taxon>
        <taxon>Actinomycetota</taxon>
        <taxon>Actinomycetes</taxon>
        <taxon>Mycobacteriales</taxon>
        <taxon>Corynebacteriaceae</taxon>
        <taxon>Corynebacterium</taxon>
    </lineage>
</organism>
<dbReference type="InterPro" id="IPR022183">
    <property type="entry name" value="DUF3710"/>
</dbReference>
<reference evidence="2" key="1">
    <citation type="submission" date="2021-03" db="EMBL/GenBank/DDBJ databases">
        <authorList>
            <person name="Sun Q."/>
        </authorList>
    </citation>
    <scope>NUCLEOTIDE SEQUENCE</scope>
    <source>
        <strain evidence="2">CCM 8862</strain>
    </source>
</reference>
<dbReference type="AlphaFoldDB" id="A0A939E0Q8"/>
<evidence type="ECO:0000313" key="2">
    <source>
        <dbReference type="EMBL" id="MBN9643352.1"/>
    </source>
</evidence>
<feature type="compositionally biased region" description="Polar residues" evidence="1">
    <location>
        <begin position="269"/>
        <end position="280"/>
    </location>
</feature>
<sequence>MGLFNLGKKGNHAADNPDAEPADSTGRADTPPPEPASLAETVAANPTPAHEAVTTDIGPYDGDRVAVEEFDFTDFAEGVLDLGSVKMAVPKGSQVQVEMGENGPKMLHVLTPHGRLTPVAFAAPRSAGQWDESLAEIAESMENDGLMVAVERGPWGNEVVGRAANAVIRLIGVDGPRWLLRTTVASPVDSADEMATLARECIARSFVYRGSDPIPAGTSLPVVLPEDMADQLRTMVAQQQAKKSGGAPKLPNNHYPPQQNAPSIPAMQRINTDLNNTPEN</sequence>
<dbReference type="EMBL" id="JAFLEQ010000003">
    <property type="protein sequence ID" value="MBN9643352.1"/>
    <property type="molecule type" value="Genomic_DNA"/>
</dbReference>
<evidence type="ECO:0000313" key="3">
    <source>
        <dbReference type="Proteomes" id="UP000664332"/>
    </source>
</evidence>
<accession>A0A939E0Q8</accession>
<feature type="region of interest" description="Disordered" evidence="1">
    <location>
        <begin position="1"/>
        <end position="37"/>
    </location>
</feature>
<protein>
    <submittedName>
        <fullName evidence="2">DUF3710 domain-containing protein</fullName>
    </submittedName>
</protein>
<dbReference type="Proteomes" id="UP000664332">
    <property type="component" value="Unassembled WGS sequence"/>
</dbReference>
<feature type="region of interest" description="Disordered" evidence="1">
    <location>
        <begin position="238"/>
        <end position="280"/>
    </location>
</feature>
<keyword evidence="3" id="KW-1185">Reference proteome</keyword>
<comment type="caution">
    <text evidence="2">The sequence shown here is derived from an EMBL/GenBank/DDBJ whole genome shotgun (WGS) entry which is preliminary data.</text>
</comment>